<name>A0A3S5A304_9PLAT</name>
<organism evidence="1 2">
    <name type="scientific">Protopolystoma xenopodis</name>
    <dbReference type="NCBI Taxonomy" id="117903"/>
    <lineage>
        <taxon>Eukaryota</taxon>
        <taxon>Metazoa</taxon>
        <taxon>Spiralia</taxon>
        <taxon>Lophotrochozoa</taxon>
        <taxon>Platyhelminthes</taxon>
        <taxon>Monogenea</taxon>
        <taxon>Polyopisthocotylea</taxon>
        <taxon>Polystomatidea</taxon>
        <taxon>Polystomatidae</taxon>
        <taxon>Protopolystoma</taxon>
    </lineage>
</organism>
<sequence>MSRSTPTDSGFDCCYRARLPLAAWLTVPIPPCQLVNRLGGVRTVDAETGSLPS</sequence>
<evidence type="ECO:0000313" key="2">
    <source>
        <dbReference type="Proteomes" id="UP000784294"/>
    </source>
</evidence>
<dbReference type="AlphaFoldDB" id="A0A3S5A304"/>
<keyword evidence="2" id="KW-1185">Reference proteome</keyword>
<reference evidence="1" key="1">
    <citation type="submission" date="2018-11" db="EMBL/GenBank/DDBJ databases">
        <authorList>
            <consortium name="Pathogen Informatics"/>
        </authorList>
    </citation>
    <scope>NUCLEOTIDE SEQUENCE</scope>
</reference>
<gene>
    <name evidence="1" type="ORF">PXEA_LOCUS7092</name>
</gene>
<protein>
    <submittedName>
        <fullName evidence="1">Uncharacterized protein</fullName>
    </submittedName>
</protein>
<evidence type="ECO:0000313" key="1">
    <source>
        <dbReference type="EMBL" id="VEL13652.1"/>
    </source>
</evidence>
<proteinExistence type="predicted"/>
<comment type="caution">
    <text evidence="1">The sequence shown here is derived from an EMBL/GenBank/DDBJ whole genome shotgun (WGS) entry which is preliminary data.</text>
</comment>
<dbReference type="Proteomes" id="UP000784294">
    <property type="component" value="Unassembled WGS sequence"/>
</dbReference>
<accession>A0A3S5A304</accession>
<dbReference type="EMBL" id="CAAALY010018437">
    <property type="protein sequence ID" value="VEL13652.1"/>
    <property type="molecule type" value="Genomic_DNA"/>
</dbReference>